<evidence type="ECO:0000259" key="1">
    <source>
        <dbReference type="Pfam" id="PF01636"/>
    </source>
</evidence>
<gene>
    <name evidence="2" type="ORF">PV08_07007</name>
</gene>
<dbReference type="EMBL" id="KN847496">
    <property type="protein sequence ID" value="KIW14225.1"/>
    <property type="molecule type" value="Genomic_DNA"/>
</dbReference>
<accession>A0A0D2B6A3</accession>
<dbReference type="OrthoDB" id="2906425at2759"/>
<proteinExistence type="predicted"/>
<dbReference type="Pfam" id="PF01636">
    <property type="entry name" value="APH"/>
    <property type="match status" value="1"/>
</dbReference>
<dbReference type="RefSeq" id="XP_016234441.1">
    <property type="nucleotide sequence ID" value="XM_016381339.1"/>
</dbReference>
<dbReference type="SUPFAM" id="SSF56112">
    <property type="entry name" value="Protein kinase-like (PK-like)"/>
    <property type="match status" value="1"/>
</dbReference>
<dbReference type="AlphaFoldDB" id="A0A0D2B6A3"/>
<dbReference type="VEuPathDB" id="FungiDB:PV08_07007"/>
<dbReference type="PANTHER" id="PTHR21310:SF58">
    <property type="entry name" value="AMINOGLYCOSIDE PHOSPHOTRANSFERASE DOMAIN-CONTAINING PROTEIN"/>
    <property type="match status" value="1"/>
</dbReference>
<dbReference type="InterPro" id="IPR051678">
    <property type="entry name" value="AGP_Transferase"/>
</dbReference>
<dbReference type="STRING" id="91928.A0A0D2B6A3"/>
<sequence length="262" mass="30266">MDSNGRWTRERLDAAFEHSQSDPSAIYLDSFSRRVFRYEGKVIKYGEPVNLQETKAISFVKQSGLNIPVPEVYSSEMCEDVGVIEMELMEGDTLKNVWGKLSKDEKQSYAQQLRHIVNQLRSLEGDYIGALGQLPAVDARRDKNRGGPFLSETDFNKFLLSNTISTTPTIYRTMLEDVLSSRKHKIVFTHGDLSPTNIIVKEGQIVGIIDWEFAGWYPEYWESIQFFRALYTDYRDYAGVIFETLYPVEYMTDHFIGQLTRH</sequence>
<dbReference type="HOGENOM" id="CLU_021768_5_3_1"/>
<dbReference type="CDD" id="cd05120">
    <property type="entry name" value="APH_ChoK_like"/>
    <property type="match status" value="1"/>
</dbReference>
<organism evidence="2 3">
    <name type="scientific">Exophiala spinifera</name>
    <dbReference type="NCBI Taxonomy" id="91928"/>
    <lineage>
        <taxon>Eukaryota</taxon>
        <taxon>Fungi</taxon>
        <taxon>Dikarya</taxon>
        <taxon>Ascomycota</taxon>
        <taxon>Pezizomycotina</taxon>
        <taxon>Eurotiomycetes</taxon>
        <taxon>Chaetothyriomycetidae</taxon>
        <taxon>Chaetothyriales</taxon>
        <taxon>Herpotrichiellaceae</taxon>
        <taxon>Exophiala</taxon>
    </lineage>
</organism>
<dbReference type="Gene3D" id="3.90.1200.10">
    <property type="match status" value="1"/>
</dbReference>
<dbReference type="GeneID" id="27334090"/>
<reference evidence="2 3" key="1">
    <citation type="submission" date="2015-01" db="EMBL/GenBank/DDBJ databases">
        <title>The Genome Sequence of Exophiala spinifera CBS89968.</title>
        <authorList>
            <consortium name="The Broad Institute Genomics Platform"/>
            <person name="Cuomo C."/>
            <person name="de Hoog S."/>
            <person name="Gorbushina A."/>
            <person name="Stielow B."/>
            <person name="Teixiera M."/>
            <person name="Abouelleil A."/>
            <person name="Chapman S.B."/>
            <person name="Priest M."/>
            <person name="Young S.K."/>
            <person name="Wortman J."/>
            <person name="Nusbaum C."/>
            <person name="Birren B."/>
        </authorList>
    </citation>
    <scope>NUCLEOTIDE SEQUENCE [LARGE SCALE GENOMIC DNA]</scope>
    <source>
        <strain evidence="2 3">CBS 89968</strain>
    </source>
</reference>
<evidence type="ECO:0000313" key="2">
    <source>
        <dbReference type="EMBL" id="KIW14225.1"/>
    </source>
</evidence>
<dbReference type="InterPro" id="IPR002575">
    <property type="entry name" value="Aminoglycoside_PTrfase"/>
</dbReference>
<dbReference type="InterPro" id="IPR011009">
    <property type="entry name" value="Kinase-like_dom_sf"/>
</dbReference>
<protein>
    <recommendedName>
        <fullName evidence="1">Aminoglycoside phosphotransferase domain-containing protein</fullName>
    </recommendedName>
</protein>
<dbReference type="Proteomes" id="UP000053328">
    <property type="component" value="Unassembled WGS sequence"/>
</dbReference>
<dbReference type="PANTHER" id="PTHR21310">
    <property type="entry name" value="AMINOGLYCOSIDE PHOSPHOTRANSFERASE-RELATED-RELATED"/>
    <property type="match status" value="1"/>
</dbReference>
<feature type="domain" description="Aminoglycoside phosphotransferase" evidence="1">
    <location>
        <begin position="52"/>
        <end position="221"/>
    </location>
</feature>
<keyword evidence="3" id="KW-1185">Reference proteome</keyword>
<evidence type="ECO:0000313" key="3">
    <source>
        <dbReference type="Proteomes" id="UP000053328"/>
    </source>
</evidence>
<name>A0A0D2B6A3_9EURO</name>